<dbReference type="GO" id="GO:0000723">
    <property type="term" value="P:telomere maintenance"/>
    <property type="evidence" value="ECO:0007669"/>
    <property type="project" value="TreeGrafter"/>
</dbReference>
<organism evidence="8 9">
    <name type="scientific">Lithospermum erythrorhizon</name>
    <name type="common">Purple gromwell</name>
    <name type="synonym">Lithospermum officinale var. erythrorhizon</name>
    <dbReference type="NCBI Taxonomy" id="34254"/>
    <lineage>
        <taxon>Eukaryota</taxon>
        <taxon>Viridiplantae</taxon>
        <taxon>Streptophyta</taxon>
        <taxon>Embryophyta</taxon>
        <taxon>Tracheophyta</taxon>
        <taxon>Spermatophyta</taxon>
        <taxon>Magnoliopsida</taxon>
        <taxon>eudicotyledons</taxon>
        <taxon>Gunneridae</taxon>
        <taxon>Pentapetalae</taxon>
        <taxon>asterids</taxon>
        <taxon>lamiids</taxon>
        <taxon>Boraginales</taxon>
        <taxon>Boraginaceae</taxon>
        <taxon>Boraginoideae</taxon>
        <taxon>Lithospermeae</taxon>
        <taxon>Lithospermum</taxon>
    </lineage>
</organism>
<keyword evidence="4" id="KW-0779">Telomere</keyword>
<comment type="subcellular location">
    <subcellularLocation>
        <location evidence="2">Chromosome</location>
        <location evidence="2">Telomere</location>
    </subcellularLocation>
    <subcellularLocation>
        <location evidence="1">Nucleus</location>
    </subcellularLocation>
</comment>
<evidence type="ECO:0000256" key="2">
    <source>
        <dbReference type="ARBA" id="ARBA00004574"/>
    </source>
</evidence>
<feature type="domain" description="Telomere-associated protein Rif1 N-terminal" evidence="7">
    <location>
        <begin position="10"/>
        <end position="377"/>
    </location>
</feature>
<name>A0AAV3RTV6_LITER</name>
<evidence type="ECO:0000256" key="4">
    <source>
        <dbReference type="ARBA" id="ARBA00022895"/>
    </source>
</evidence>
<dbReference type="Proteomes" id="UP001454036">
    <property type="component" value="Unassembled WGS sequence"/>
</dbReference>
<dbReference type="GO" id="GO:0005634">
    <property type="term" value="C:nucleus"/>
    <property type="evidence" value="ECO:0007669"/>
    <property type="project" value="UniProtKB-SubCell"/>
</dbReference>
<dbReference type="InterPro" id="IPR016024">
    <property type="entry name" value="ARM-type_fold"/>
</dbReference>
<dbReference type="AlphaFoldDB" id="A0AAV3RTV6"/>
<dbReference type="EMBL" id="BAABME010012181">
    <property type="protein sequence ID" value="GAA0184807.1"/>
    <property type="molecule type" value="Genomic_DNA"/>
</dbReference>
<evidence type="ECO:0000256" key="3">
    <source>
        <dbReference type="ARBA" id="ARBA00022454"/>
    </source>
</evidence>
<comment type="caution">
    <text evidence="8">The sequence shown here is derived from an EMBL/GenBank/DDBJ whole genome shotgun (WGS) entry which is preliminary data.</text>
</comment>
<keyword evidence="5" id="KW-0539">Nucleus</keyword>
<dbReference type="PANTHER" id="PTHR22928">
    <property type="entry name" value="TELOMERE-ASSOCIATED PROTEIN RIF1"/>
    <property type="match status" value="1"/>
</dbReference>
<gene>
    <name evidence="8" type="ORF">LIER_32095</name>
</gene>
<evidence type="ECO:0000259" key="7">
    <source>
        <dbReference type="Pfam" id="PF12231"/>
    </source>
</evidence>
<dbReference type="InterPro" id="IPR022031">
    <property type="entry name" value="Rif1_N"/>
</dbReference>
<evidence type="ECO:0000256" key="1">
    <source>
        <dbReference type="ARBA" id="ARBA00004123"/>
    </source>
</evidence>
<dbReference type="SUPFAM" id="SSF48371">
    <property type="entry name" value="ARM repeat"/>
    <property type="match status" value="1"/>
</dbReference>
<accession>A0AAV3RTV6</accession>
<keyword evidence="9" id="KW-1185">Reference proteome</keyword>
<evidence type="ECO:0000313" key="9">
    <source>
        <dbReference type="Proteomes" id="UP001454036"/>
    </source>
</evidence>
<protein>
    <recommendedName>
        <fullName evidence="7">Telomere-associated protein Rif1 N-terminal domain-containing protein</fullName>
    </recommendedName>
</protein>
<keyword evidence="3" id="KW-0158">Chromosome</keyword>
<dbReference type="Pfam" id="PF12231">
    <property type="entry name" value="Rif1_N"/>
    <property type="match status" value="1"/>
</dbReference>
<evidence type="ECO:0000256" key="6">
    <source>
        <dbReference type="ARBA" id="ARBA00023306"/>
    </source>
</evidence>
<evidence type="ECO:0000313" key="8">
    <source>
        <dbReference type="EMBL" id="GAA0184807.1"/>
    </source>
</evidence>
<sequence length="1113" mass="125962">MENIKTLLKDKAQKSFAYSTLLNIQQKSELDSYLIKSLSESSGIILSTILQDIFDNDEEIAAQALKCLGFMIYHPTIVAAFTGNDASKIIDSLEKAITTTKIKCVCNLGVWCFSIQQLDVLVLDMKFDSLLRAVVHALDNPFGSLSITFEAMQAVTKLVVSLGEKMRGMSYIWTPPIYRRLVIPNKREIDISERCLMKTKSTICPPLSTLSKALSQDMKKNLLSGIKELLNQSMHIQALQAWGWMVCLLDSYLMKDKNLINEMLKIPEQTFSHSDPQVQIASLAAWESLIDVLVRPPAQNSKVHLDTEHDIQQILVPKENNKGTEVDKFLRRVNLIMTPIIGIISSKCNVSVHTSCLNTWSYLLHKLDTSVIWDSVVKIVLVPIVEVVFEIGPSKKNIWSWNFCVELLNAYILAGMGNNTHSNASEIKEPSSQNHVNDPEGNGKGAWKHCAIKWLPWGLGQLDFIVKTISHLINHGSNAAESTEFRKLAYTSAGMLFSSLLKFMQNALETVSLGYEESFMCLNTILKFLRSTCEDVVIETDFLTDLDSTPLFFLEAVLENLKPSILESPLYQIALNFEYIRKLEPIDEFMETKIPGIRLIAHTDLVPPVVYVISLYLCQVEQFISNAIEHEPILNRLEKNVNYLLSSYDPVEILRAFIGILYREKAFNSVKIWRTIANCVKFHLTCEKNQGLLKMDAANSGCDVVLHLLLYPFAVGSFCEIQHEIENVIEAWNSLYASVSQVYSQSLLLKSFSDDLVLMLKEYFNRMKMTIETWSQFHHKGGNFDSGLIPLFGNAVVCVFLLLARSVDSEGRENKLGDYNRSRNIQISLEFSARFMMLCQEMEEKGAGERLPITSKMFSTLIQLVHCINLTEDIVSFLKIMSEPLLQWLSLASFKDADISNLFQELWSEVLVTLQRSEPPIEYSSSFLRFQESLLERTLDHPNPTISEPTITFWNSTYGKQTKLKYPQSLIPLLDKLSRSGKISLCKRSQPIGAKNYPGLRGLDNSTAVLKRHEVTAPLNICSKRVELAENVIPYSRGRDELCSTSKRKRVELTDHQREVRRAQQGRTRDCSGHGPGIHTYTTVDFSQGNGESQDSQEVRDTNAILEMLRKAG</sequence>
<keyword evidence="6" id="KW-0131">Cell cycle</keyword>
<dbReference type="PANTHER" id="PTHR22928:SF3">
    <property type="entry name" value="TELOMERE-ASSOCIATED PROTEIN RIF1"/>
    <property type="match status" value="1"/>
</dbReference>
<proteinExistence type="predicted"/>
<evidence type="ECO:0000256" key="5">
    <source>
        <dbReference type="ARBA" id="ARBA00023242"/>
    </source>
</evidence>
<reference evidence="8 9" key="1">
    <citation type="submission" date="2024-01" db="EMBL/GenBank/DDBJ databases">
        <title>The complete chloroplast genome sequence of Lithospermum erythrorhizon: insights into the phylogenetic relationship among Boraginaceae species and the maternal lineages of purple gromwells.</title>
        <authorList>
            <person name="Okada T."/>
            <person name="Watanabe K."/>
        </authorList>
    </citation>
    <scope>NUCLEOTIDE SEQUENCE [LARGE SCALE GENOMIC DNA]</scope>
</reference>
<dbReference type="GO" id="GO:0000781">
    <property type="term" value="C:chromosome, telomeric region"/>
    <property type="evidence" value="ECO:0007669"/>
    <property type="project" value="UniProtKB-SubCell"/>
</dbReference>